<gene>
    <name evidence="1" type="primary">ybiV_1</name>
    <name evidence="1" type="ORF">BEI61_04278</name>
</gene>
<dbReference type="InterPro" id="IPR006379">
    <property type="entry name" value="HAD-SF_hydro_IIB"/>
</dbReference>
<dbReference type="PATRIC" id="fig|1432052.4.peg.4747"/>
<dbReference type="InterPro" id="IPR023214">
    <property type="entry name" value="HAD_sf"/>
</dbReference>
<dbReference type="PROSITE" id="PS01229">
    <property type="entry name" value="COF_2"/>
    <property type="match status" value="1"/>
</dbReference>
<comment type="caution">
    <text evidence="1">The sequence shown here is derived from an EMBL/GenBank/DDBJ whole genome shotgun (WGS) entry which is preliminary data.</text>
</comment>
<sequence>MPDNIRIIASDFDGTILKDGAQHVDEEYFPLIRELKSMGISFIAASGRQYANLRRLLEPVAEDISYICENGALIAQGGTILYQNDIERNLALSLIRDMQEVPDSEVVVSGADASYMVPVDPLFPVMLREKVKNQVAVLKDFGEMKLPMIKISIYWPKGIPGDKEKWFHEKYDRFLNVVDGGNGWLDFTNKGVDKGSALRLLAAKEQFFLDEVLAFGDSENDMAMLKEAGLSYAMNTAKEHVKKCADRECSMVSRVLEDLIAGRL</sequence>
<dbReference type="GO" id="GO:0000287">
    <property type="term" value="F:magnesium ion binding"/>
    <property type="evidence" value="ECO:0007669"/>
    <property type="project" value="TreeGrafter"/>
</dbReference>
<evidence type="ECO:0000313" key="1">
    <source>
        <dbReference type="EMBL" id="ODM03482.1"/>
    </source>
</evidence>
<dbReference type="NCBIfam" id="TIGR01484">
    <property type="entry name" value="HAD-SF-IIB"/>
    <property type="match status" value="2"/>
</dbReference>
<dbReference type="EMBL" id="MCGH01000003">
    <property type="protein sequence ID" value="ODM03482.1"/>
    <property type="molecule type" value="Genomic_DNA"/>
</dbReference>
<dbReference type="PANTHER" id="PTHR10000:SF8">
    <property type="entry name" value="HAD SUPERFAMILY HYDROLASE-LIKE, TYPE 3"/>
    <property type="match status" value="1"/>
</dbReference>
<dbReference type="Gene3D" id="3.40.50.1000">
    <property type="entry name" value="HAD superfamily/HAD-like"/>
    <property type="match status" value="1"/>
</dbReference>
<dbReference type="GO" id="GO:0005829">
    <property type="term" value="C:cytosol"/>
    <property type="evidence" value="ECO:0007669"/>
    <property type="project" value="TreeGrafter"/>
</dbReference>
<dbReference type="SFLD" id="SFLDG01140">
    <property type="entry name" value="C2.B:_Phosphomannomutase_and_P"/>
    <property type="match status" value="1"/>
</dbReference>
<dbReference type="Gene3D" id="3.30.1240.10">
    <property type="match status" value="1"/>
</dbReference>
<dbReference type="Pfam" id="PF08282">
    <property type="entry name" value="Hydrolase_3"/>
    <property type="match status" value="1"/>
</dbReference>
<dbReference type="InterPro" id="IPR036412">
    <property type="entry name" value="HAD-like_sf"/>
</dbReference>
<dbReference type="SFLD" id="SFLDS00003">
    <property type="entry name" value="Haloacid_Dehalogenase"/>
    <property type="match status" value="1"/>
</dbReference>
<organism evidence="1 2">
    <name type="scientific">Eisenbergiella tayi</name>
    <dbReference type="NCBI Taxonomy" id="1432052"/>
    <lineage>
        <taxon>Bacteria</taxon>
        <taxon>Bacillati</taxon>
        <taxon>Bacillota</taxon>
        <taxon>Clostridia</taxon>
        <taxon>Lachnospirales</taxon>
        <taxon>Lachnospiraceae</taxon>
        <taxon>Eisenbergiella</taxon>
    </lineage>
</organism>
<dbReference type="RefSeq" id="WP_050018931.1">
    <property type="nucleotide sequence ID" value="NZ_MCGH01000003.1"/>
</dbReference>
<proteinExistence type="predicted"/>
<dbReference type="EC" id="3.1.3.23" evidence="1"/>
<reference evidence="1 2" key="1">
    <citation type="submission" date="2016-07" db="EMBL/GenBank/DDBJ databases">
        <title>Characterization of isolates of Eisenbergiella tayi derived from blood cultures, using whole genome sequencing.</title>
        <authorList>
            <person name="Burdz T."/>
            <person name="Wiebe D."/>
            <person name="Huynh C."/>
            <person name="Bernard K."/>
        </authorList>
    </citation>
    <scope>NUCLEOTIDE SEQUENCE [LARGE SCALE GENOMIC DNA]</scope>
    <source>
        <strain evidence="1 2">NML 110608</strain>
    </source>
</reference>
<protein>
    <submittedName>
        <fullName evidence="1">Sugar phosphatase YbiV</fullName>
        <ecNumber evidence="1">3.1.3.23</ecNumber>
    </submittedName>
</protein>
<dbReference type="GO" id="GO:0050308">
    <property type="term" value="F:sugar-phosphatase activity"/>
    <property type="evidence" value="ECO:0007669"/>
    <property type="project" value="UniProtKB-EC"/>
</dbReference>
<name>A0A1E3A3X2_9FIRM</name>
<dbReference type="AlphaFoldDB" id="A0A1E3A3X2"/>
<evidence type="ECO:0000313" key="2">
    <source>
        <dbReference type="Proteomes" id="UP000094067"/>
    </source>
</evidence>
<dbReference type="Proteomes" id="UP000094067">
    <property type="component" value="Unassembled WGS sequence"/>
</dbReference>
<dbReference type="SUPFAM" id="SSF56784">
    <property type="entry name" value="HAD-like"/>
    <property type="match status" value="1"/>
</dbReference>
<keyword evidence="1" id="KW-0378">Hydrolase</keyword>
<dbReference type="PANTHER" id="PTHR10000">
    <property type="entry name" value="PHOSPHOSERINE PHOSPHATASE"/>
    <property type="match status" value="1"/>
</dbReference>
<accession>A0A1E3A3X2</accession>